<comment type="caution">
    <text evidence="2">The sequence shown here is derived from an EMBL/GenBank/DDBJ whole genome shotgun (WGS) entry which is preliminary data.</text>
</comment>
<keyword evidence="3" id="KW-1185">Reference proteome</keyword>
<evidence type="ECO:0000256" key="1">
    <source>
        <dbReference type="SAM" id="MobiDB-lite"/>
    </source>
</evidence>
<dbReference type="EMBL" id="BAAAZP010000212">
    <property type="protein sequence ID" value="GAA3711174.1"/>
    <property type="molecule type" value="Genomic_DNA"/>
</dbReference>
<organism evidence="2 3">
    <name type="scientific">Nonomuraea antimicrobica</name>
    <dbReference type="NCBI Taxonomy" id="561173"/>
    <lineage>
        <taxon>Bacteria</taxon>
        <taxon>Bacillati</taxon>
        <taxon>Actinomycetota</taxon>
        <taxon>Actinomycetes</taxon>
        <taxon>Streptosporangiales</taxon>
        <taxon>Streptosporangiaceae</taxon>
        <taxon>Nonomuraea</taxon>
    </lineage>
</organism>
<feature type="compositionally biased region" description="Polar residues" evidence="1">
    <location>
        <begin position="96"/>
        <end position="108"/>
    </location>
</feature>
<sequence>MVSATREHGDQLDRDGTAQRLVPCLPYLSHSALVELSHQPVTAPEELVSHCYASPVSNISVPSPANRCDRHRDAPAKATRAYPETRKTAGLFAKTATRSGSASVSGASPTAERDQRLGHAERSITNDEKQPRNSLPEQVIAG</sequence>
<evidence type="ECO:0000313" key="2">
    <source>
        <dbReference type="EMBL" id="GAA3711174.1"/>
    </source>
</evidence>
<protein>
    <submittedName>
        <fullName evidence="2">Uncharacterized protein</fullName>
    </submittedName>
</protein>
<accession>A0ABP7E251</accession>
<feature type="region of interest" description="Disordered" evidence="1">
    <location>
        <begin position="63"/>
        <end position="142"/>
    </location>
</feature>
<evidence type="ECO:0000313" key="3">
    <source>
        <dbReference type="Proteomes" id="UP001500902"/>
    </source>
</evidence>
<gene>
    <name evidence="2" type="ORF">GCM10022224_090820</name>
</gene>
<feature type="compositionally biased region" description="Basic and acidic residues" evidence="1">
    <location>
        <begin position="111"/>
        <end position="131"/>
    </location>
</feature>
<dbReference type="Proteomes" id="UP001500902">
    <property type="component" value="Unassembled WGS sequence"/>
</dbReference>
<name>A0ABP7E251_9ACTN</name>
<proteinExistence type="predicted"/>
<reference evidence="3" key="1">
    <citation type="journal article" date="2019" name="Int. J. Syst. Evol. Microbiol.">
        <title>The Global Catalogue of Microorganisms (GCM) 10K type strain sequencing project: providing services to taxonomists for standard genome sequencing and annotation.</title>
        <authorList>
            <consortium name="The Broad Institute Genomics Platform"/>
            <consortium name="The Broad Institute Genome Sequencing Center for Infectious Disease"/>
            <person name="Wu L."/>
            <person name="Ma J."/>
        </authorList>
    </citation>
    <scope>NUCLEOTIDE SEQUENCE [LARGE SCALE GENOMIC DNA]</scope>
    <source>
        <strain evidence="3">JCM 16904</strain>
    </source>
</reference>